<dbReference type="InterPro" id="IPR001915">
    <property type="entry name" value="Peptidase_M48"/>
</dbReference>
<evidence type="ECO:0000256" key="7">
    <source>
        <dbReference type="SAM" id="MobiDB-lite"/>
    </source>
</evidence>
<feature type="transmembrane region" description="Helical" evidence="8">
    <location>
        <begin position="494"/>
        <end position="515"/>
    </location>
</feature>
<evidence type="ECO:0000256" key="3">
    <source>
        <dbReference type="ARBA" id="ARBA00022723"/>
    </source>
</evidence>
<evidence type="ECO:0000256" key="5">
    <source>
        <dbReference type="ARBA" id="ARBA00022833"/>
    </source>
</evidence>
<feature type="transmembrane region" description="Helical" evidence="8">
    <location>
        <begin position="377"/>
        <end position="400"/>
    </location>
</feature>
<feature type="transmembrane region" description="Helical" evidence="8">
    <location>
        <begin position="61"/>
        <end position="85"/>
    </location>
</feature>
<feature type="transmembrane region" description="Helical" evidence="8">
    <location>
        <begin position="412"/>
        <end position="441"/>
    </location>
</feature>
<dbReference type="Proteomes" id="UP000671399">
    <property type="component" value="Unassembled WGS sequence"/>
</dbReference>
<sequence length="959" mass="98782">MAALGAVGIGAGDLYFLADRSLSLPWAVAFDACERAFGATTVDPVPPGFTDCLAEPTRQRALVLLVAVAVVLGCAAVLLVAVPAVDLWRLRRHRRFTVGAAAQRFAVLCAAEGLTGRDRPRLLIAGPPVRQAFTVGVVGRRPIVVLPVGLALAHRDPRRFDPVVRHELAHVRARDVVWVAAVRALVWLPLPAVAVGGLLEVGVFGPNRTVAGAFLRAGLLATLVAVLSAALLRARERAADRQAARDDQAGALTALLRTDGGRARADGGGRVRGGPARAALRTVFARHPTPEQRIRSLREPSDRRGGEFTQGVAVGAVTVVSMAAVHELVANAHYPALGWLPRLVDVWVAAVLLVGGLFPSLLRRATTAHRSATAPGWWRPVAGTGLGLFGATLVVAMLPLPGSAGLFLAEGAVAGLVFAAVTGVLGAGAVALCVLVASALADLTRPRTGSWRYAGHATALAVTVAVFWPVPGLPPLWSDPELVRIWLAYDLPDTGWLLLALGLPVLLGVRFLVTVRRADRHHAGSLARRMVDSTRVRVVAVAVLVGAGGAVGQLRFAPPGTLDEAVGDAQARGLLTGLVGVVVLVITAAGSDPGPTSDPGAASPSDPGAGHSPAPGSRGGVADRLGGALLAAVAATLGSALVQYLDAVLAGRSADGSALRLTVGNPLVWLLYLAALVVPVLLLPRAVPRRWVLPTRLVLPTVASIVLTVTVLVLGPGVPGVRVPVPTAGTSSASRAAPDAPTPSARVVPDPTSAAAPTSAVSPLPAAGRRLTIAEARVAVDAVRSALPTSWESRPVTAAGNDRIEPTECVPLARDSYLDRLRPRERARAAARYATPRGRLGIASTTVEVGVTSYVGPVGGGVFAAAETARAACRRFVSGGVRFTVGGRPAPALGEQSWRVDYALTVGSGRSRITGVTAFVLVRVGHNLVAVSMVVTAQPLDERLLTAVVTTVVGALGPP</sequence>
<accession>A0ABS3V406</accession>
<keyword evidence="8" id="KW-0812">Transmembrane</keyword>
<dbReference type="EMBL" id="JAGFWR010000002">
    <property type="protein sequence ID" value="MBO4160299.1"/>
    <property type="molecule type" value="Genomic_DNA"/>
</dbReference>
<feature type="transmembrane region" description="Helical" evidence="8">
    <location>
        <begin position="697"/>
        <end position="718"/>
    </location>
</feature>
<feature type="transmembrane region" description="Helical" evidence="8">
    <location>
        <begin position="346"/>
        <end position="365"/>
    </location>
</feature>
<feature type="transmembrane region" description="Helical" evidence="8">
    <location>
        <begin position="569"/>
        <end position="589"/>
    </location>
</feature>
<evidence type="ECO:0000313" key="10">
    <source>
        <dbReference type="EMBL" id="MBO4160299.1"/>
    </source>
</evidence>
<comment type="caution">
    <text evidence="10">The sequence shown here is derived from an EMBL/GenBank/DDBJ whole genome shotgun (WGS) entry which is preliminary data.</text>
</comment>
<dbReference type="Gene3D" id="3.30.2010.10">
    <property type="entry name" value="Metalloproteases ('zincins'), catalytic domain"/>
    <property type="match status" value="1"/>
</dbReference>
<keyword evidence="6 10" id="KW-0482">Metalloprotease</keyword>
<evidence type="ECO:0000256" key="2">
    <source>
        <dbReference type="ARBA" id="ARBA00022670"/>
    </source>
</evidence>
<keyword evidence="4" id="KW-0378">Hydrolase</keyword>
<evidence type="ECO:0000256" key="1">
    <source>
        <dbReference type="ARBA" id="ARBA00001947"/>
    </source>
</evidence>
<feature type="transmembrane region" description="Helical" evidence="8">
    <location>
        <begin position="667"/>
        <end position="685"/>
    </location>
</feature>
<name>A0ABS3V406_9ACTN</name>
<keyword evidence="3" id="KW-0479">Metal-binding</keyword>
<evidence type="ECO:0000313" key="11">
    <source>
        <dbReference type="Proteomes" id="UP000671399"/>
    </source>
</evidence>
<reference evidence="10 11" key="1">
    <citation type="submission" date="2021-03" db="EMBL/GenBank/DDBJ databases">
        <authorList>
            <person name="Lee D.-H."/>
        </authorList>
    </citation>
    <scope>NUCLEOTIDE SEQUENCE [LARGE SCALE GENOMIC DNA]</scope>
    <source>
        <strain evidence="10 11">MMS20-R2-23</strain>
    </source>
</reference>
<keyword evidence="2" id="KW-0645">Protease</keyword>
<evidence type="ECO:0000256" key="6">
    <source>
        <dbReference type="ARBA" id="ARBA00023049"/>
    </source>
</evidence>
<evidence type="ECO:0000259" key="9">
    <source>
        <dbReference type="Pfam" id="PF01435"/>
    </source>
</evidence>
<keyword evidence="11" id="KW-1185">Reference proteome</keyword>
<gene>
    <name evidence="10" type="ORF">JQN83_05675</name>
</gene>
<evidence type="ECO:0000256" key="4">
    <source>
        <dbReference type="ARBA" id="ARBA00022801"/>
    </source>
</evidence>
<feature type="region of interest" description="Disordered" evidence="7">
    <location>
        <begin position="728"/>
        <end position="761"/>
    </location>
</feature>
<feature type="transmembrane region" description="Helical" evidence="8">
    <location>
        <begin position="308"/>
        <end position="326"/>
    </location>
</feature>
<comment type="cofactor">
    <cofactor evidence="1">
        <name>Zn(2+)</name>
        <dbReference type="ChEBI" id="CHEBI:29105"/>
    </cofactor>
</comment>
<dbReference type="Pfam" id="PF01435">
    <property type="entry name" value="Peptidase_M48"/>
    <property type="match status" value="1"/>
</dbReference>
<proteinExistence type="predicted"/>
<organism evidence="10 11">
    <name type="scientific">Micromonospora antibiotica</name>
    <dbReference type="NCBI Taxonomy" id="2807623"/>
    <lineage>
        <taxon>Bacteria</taxon>
        <taxon>Bacillati</taxon>
        <taxon>Actinomycetota</taxon>
        <taxon>Actinomycetes</taxon>
        <taxon>Micromonosporales</taxon>
        <taxon>Micromonosporaceae</taxon>
        <taxon>Micromonospora</taxon>
    </lineage>
</organism>
<feature type="domain" description="Peptidase M48" evidence="9">
    <location>
        <begin position="123"/>
        <end position="300"/>
    </location>
</feature>
<keyword evidence="8" id="KW-1133">Transmembrane helix</keyword>
<feature type="transmembrane region" description="Helical" evidence="8">
    <location>
        <begin position="453"/>
        <end position="474"/>
    </location>
</feature>
<feature type="transmembrane region" description="Helical" evidence="8">
    <location>
        <begin position="536"/>
        <end position="557"/>
    </location>
</feature>
<protein>
    <submittedName>
        <fullName evidence="10">M48 family metalloprotease</fullName>
    </submittedName>
</protein>
<feature type="transmembrane region" description="Helical" evidence="8">
    <location>
        <begin position="211"/>
        <end position="232"/>
    </location>
</feature>
<feature type="region of interest" description="Disordered" evidence="7">
    <location>
        <begin position="592"/>
        <end position="619"/>
    </location>
</feature>
<evidence type="ECO:0000256" key="8">
    <source>
        <dbReference type="SAM" id="Phobius"/>
    </source>
</evidence>
<dbReference type="GO" id="GO:0008237">
    <property type="term" value="F:metallopeptidase activity"/>
    <property type="evidence" value="ECO:0007669"/>
    <property type="project" value="UniProtKB-KW"/>
</dbReference>
<feature type="compositionally biased region" description="Low complexity" evidence="7">
    <location>
        <begin position="747"/>
        <end position="761"/>
    </location>
</feature>
<feature type="transmembrane region" description="Helical" evidence="8">
    <location>
        <begin position="176"/>
        <end position="199"/>
    </location>
</feature>
<keyword evidence="8" id="KW-0472">Membrane</keyword>
<keyword evidence="5" id="KW-0862">Zinc</keyword>
<feature type="transmembrane region" description="Helical" evidence="8">
    <location>
        <begin position="625"/>
        <end position="645"/>
    </location>
</feature>